<dbReference type="InterPro" id="IPR011009">
    <property type="entry name" value="Kinase-like_dom_sf"/>
</dbReference>
<dbReference type="Pfam" id="PF00069">
    <property type="entry name" value="Pkinase"/>
    <property type="match status" value="1"/>
</dbReference>
<keyword evidence="4" id="KW-1185">Reference proteome</keyword>
<dbReference type="WBParaSite" id="MhA1_Contig185.frz3.gene15">
    <property type="protein sequence ID" value="MhA1_Contig185.frz3.gene15"/>
    <property type="gene ID" value="MhA1_Contig185.frz3.gene15"/>
</dbReference>
<proteinExistence type="predicted"/>
<feature type="domain" description="Protein kinase" evidence="3">
    <location>
        <begin position="119"/>
        <end position="575"/>
    </location>
</feature>
<feature type="region of interest" description="Disordered" evidence="1">
    <location>
        <begin position="51"/>
        <end position="71"/>
    </location>
</feature>
<evidence type="ECO:0000259" key="3">
    <source>
        <dbReference type="PROSITE" id="PS50011"/>
    </source>
</evidence>
<dbReference type="PROSITE" id="PS50011">
    <property type="entry name" value="PROTEIN_KINASE_DOM"/>
    <property type="match status" value="1"/>
</dbReference>
<accession>A0A1I8BCF3</accession>
<evidence type="ECO:0000313" key="4">
    <source>
        <dbReference type="Proteomes" id="UP000095281"/>
    </source>
</evidence>
<dbReference type="SUPFAM" id="SSF56112">
    <property type="entry name" value="Protein kinase-like (PK-like)"/>
    <property type="match status" value="1"/>
</dbReference>
<dbReference type="InterPro" id="IPR008271">
    <property type="entry name" value="Ser/Thr_kinase_AS"/>
</dbReference>
<evidence type="ECO:0000313" key="5">
    <source>
        <dbReference type="WBParaSite" id="MhA1_Contig185.frz3.gene15"/>
    </source>
</evidence>
<evidence type="ECO:0000256" key="1">
    <source>
        <dbReference type="SAM" id="MobiDB-lite"/>
    </source>
</evidence>
<sequence>MFKYLTIIIFTLVLLLLLFCLPTSVETMKNISPNKDRASLIERFKSGSLSFSRSFGRSSTSPSPSSSSPSLFRNKCKLDAILPLSPKKALCNCKNYSKKEMTKISFYSAIGNRIKSVKVSLQKPINAGVQAQVYHGCYYESKSKSDICVAVKLLGIETQQSEKRNVAENQKEILKSLGKKDAYREKIFKELKEKNLEQEEQNKSKVLKGIFEDSLNEISVLKLFQEKLANKRPDHIIYMYDGGPIVKIHDTEKEQAFDYAIILELGNETFRNKILSIASTYVEKDEEIINYVKRDEEIINILSEAAEVLKQIHEVVIHMDLKPTNLLYVSDSNSKGKEERLKAIDFSGSILLNGQRPSLWNDKISVNSKINNLKYERTYSHPSNVEGNINLKKSQTNNKTQIGVEKIFATRQYLPPELDTNFLIEHANDTDMKNASVSTKADVWMFGMICYELLLYVKYYSTMDTVEIHTKISEKLLSINTLYKWKKELLTQDKQQKLDKKLGKKKSLDNQTVDSASTSQHEINYEQPSITTMTEEINDILEIKAEYPKIFHLASNLLQIESKKRLSADGTLKFLKGECRIAPLPRESLAKNYGTKFSAEQINKMETAKEDKSLLEQVFSVDDEGIGQIDDLYGPENKENRRLLLPICGQKENSELKTINESVEKNENLIKKIFSLRSLKFYFK</sequence>
<name>A0A1I8BCF3_MELHA</name>
<dbReference type="GO" id="GO:0005524">
    <property type="term" value="F:ATP binding"/>
    <property type="evidence" value="ECO:0007669"/>
    <property type="project" value="InterPro"/>
</dbReference>
<feature type="signal peptide" evidence="2">
    <location>
        <begin position="1"/>
        <end position="27"/>
    </location>
</feature>
<dbReference type="Gene3D" id="1.10.510.10">
    <property type="entry name" value="Transferase(Phosphotransferase) domain 1"/>
    <property type="match status" value="1"/>
</dbReference>
<dbReference type="GO" id="GO:0004674">
    <property type="term" value="F:protein serine/threonine kinase activity"/>
    <property type="evidence" value="ECO:0007669"/>
    <property type="project" value="TreeGrafter"/>
</dbReference>
<dbReference type="PROSITE" id="PS00108">
    <property type="entry name" value="PROTEIN_KINASE_ST"/>
    <property type="match status" value="1"/>
</dbReference>
<dbReference type="InterPro" id="IPR000719">
    <property type="entry name" value="Prot_kinase_dom"/>
</dbReference>
<dbReference type="GO" id="GO:0005634">
    <property type="term" value="C:nucleus"/>
    <property type="evidence" value="ECO:0007669"/>
    <property type="project" value="TreeGrafter"/>
</dbReference>
<organism evidence="4 5">
    <name type="scientific">Meloidogyne hapla</name>
    <name type="common">Root-knot nematode worm</name>
    <dbReference type="NCBI Taxonomy" id="6305"/>
    <lineage>
        <taxon>Eukaryota</taxon>
        <taxon>Metazoa</taxon>
        <taxon>Ecdysozoa</taxon>
        <taxon>Nematoda</taxon>
        <taxon>Chromadorea</taxon>
        <taxon>Rhabditida</taxon>
        <taxon>Tylenchina</taxon>
        <taxon>Tylenchomorpha</taxon>
        <taxon>Tylenchoidea</taxon>
        <taxon>Meloidogynidae</taxon>
        <taxon>Meloidogyninae</taxon>
        <taxon>Meloidogyne</taxon>
    </lineage>
</organism>
<dbReference type="AlphaFoldDB" id="A0A1I8BCF3"/>
<dbReference type="GO" id="GO:0044773">
    <property type="term" value="P:mitotic DNA damage checkpoint signaling"/>
    <property type="evidence" value="ECO:0007669"/>
    <property type="project" value="TreeGrafter"/>
</dbReference>
<feature type="chain" id="PRO_5009315656" evidence="2">
    <location>
        <begin position="28"/>
        <end position="684"/>
    </location>
</feature>
<dbReference type="PANTHER" id="PTHR44167:SF25">
    <property type="entry name" value="PROTEIN KINASE DOMAIN CONTAINING PROTEIN"/>
    <property type="match status" value="1"/>
</dbReference>
<keyword evidence="2" id="KW-0732">Signal</keyword>
<protein>
    <submittedName>
        <fullName evidence="5">Protein kinase domain-containing protein</fullName>
    </submittedName>
</protein>
<evidence type="ECO:0000256" key="2">
    <source>
        <dbReference type="SAM" id="SignalP"/>
    </source>
</evidence>
<reference evidence="5" key="1">
    <citation type="submission" date="2016-11" db="UniProtKB">
        <authorList>
            <consortium name="WormBaseParasite"/>
        </authorList>
    </citation>
    <scope>IDENTIFICATION</scope>
</reference>
<dbReference type="SMART" id="SM00220">
    <property type="entry name" value="S_TKc"/>
    <property type="match status" value="1"/>
</dbReference>
<dbReference type="Proteomes" id="UP000095281">
    <property type="component" value="Unplaced"/>
</dbReference>
<dbReference type="GO" id="GO:0005737">
    <property type="term" value="C:cytoplasm"/>
    <property type="evidence" value="ECO:0007669"/>
    <property type="project" value="TreeGrafter"/>
</dbReference>
<dbReference type="PANTHER" id="PTHR44167">
    <property type="entry name" value="OVARIAN-SPECIFIC SERINE/THREONINE-PROTEIN KINASE LOK-RELATED"/>
    <property type="match status" value="1"/>
</dbReference>